<dbReference type="AlphaFoldDB" id="A0A0C9W642"/>
<feature type="region of interest" description="Disordered" evidence="1">
    <location>
        <begin position="439"/>
        <end position="458"/>
    </location>
</feature>
<gene>
    <name evidence="2" type="ORF">M422DRAFT_248258</name>
</gene>
<feature type="compositionally biased region" description="Polar residues" evidence="1">
    <location>
        <begin position="17"/>
        <end position="34"/>
    </location>
</feature>
<evidence type="ECO:0000256" key="1">
    <source>
        <dbReference type="SAM" id="MobiDB-lite"/>
    </source>
</evidence>
<sequence length="1052" mass="118925">MPKKKAKNKEPTKNAPETSSANSGLAYTLSNSSPPVRPPILGRPILSPISSPPGRPPILGRPILSPISSPPGRSPILSRPILSPISSPLDRPVSYPRWTSNSNSLNIILIPNFGPAYTISNIISTFIYTTLQEEDNIPLISPSSSESSLCSLYTGKPLPEPSPSSSLRSQSFQLSSISNSITNIETEEDTEDDIPEELCWEHFKIPEDITIHNRNSGQGNHQIAFAVQDADHWFAVVFDYTTGNTYVYNWLFLKDNRILQDTDDWKVWNGPKLWNIVAELMDWEVPTKRLPQVKSLCWFGNGYDCGPEAVHVLMELLFHKGLMLEGHKLWPKTPTFGCNHIIRETMFHSIISSIEEAYNIWVYNHNRNIPEVEWFNNDIAMDDIGQAFQIKTINLDYVQTILHKLPGLHLDCNKCKGVIHQYGDEIIMRNTTGSIDAFNSGGMEQTEESSGTDDRASNVPLHSLSQVQGKTLTIHQDDQEDAIKRIYGQGSKEYVSHSFKEYMARAGGKSETCLVDHLKLRELQEEIHIRIHEDPDKDLEIFGSFFFILEARGIKLWTKDCEHISNDLFKVMENVMPILDLDYMSHPENGECVLDLGISATPEADEPMVGLWNLTHVDTSFAMGGSNTTELFNIGTLADYGSLSGEFPHDRASVTQMRYRMAYNLIYETVRGNMKFPENSDAYAANGTFHNWVKHLIDLYENSKSSSYGDLNFQPSSERFGIFFLPGLHLETLAVYQMEADSDPVHHFVTNLHGKHKERQKDPLEDSRYTSEYPLETHPSWTEIMEILGSNLSVIVGPLRNINFWKDSPSTTDSLMIVLMAKWSRQYIFAMNQTFLADQENYPLLETWEDILRFWSITGIQNLVHAPAFQPHKSYWKWDPQHSQEIPIPDLRIPGNALLVYTWSLHANTLEKSINPLIKGISEIVGTTYASFSPERFCLTKMTLDGHRVAPLTTNRAESFIRKFKDEQIVMVFVIDSHAASDSGQIVVEPPRPGRLAKANYLMQVLEIGMAKSLQDTIASTKKALKVLIFSTCGPAYESLAICGECKQLIMK</sequence>
<keyword evidence="3" id="KW-1185">Reference proteome</keyword>
<evidence type="ECO:0000313" key="3">
    <source>
        <dbReference type="Proteomes" id="UP000054279"/>
    </source>
</evidence>
<dbReference type="Proteomes" id="UP000054279">
    <property type="component" value="Unassembled WGS sequence"/>
</dbReference>
<accession>A0A0C9W642</accession>
<proteinExistence type="predicted"/>
<protein>
    <recommendedName>
        <fullName evidence="4">Ubiquitin-like protease family profile domain-containing protein</fullName>
    </recommendedName>
</protein>
<reference evidence="2 3" key="1">
    <citation type="submission" date="2014-06" db="EMBL/GenBank/DDBJ databases">
        <title>Evolutionary Origins and Diversification of the Mycorrhizal Mutualists.</title>
        <authorList>
            <consortium name="DOE Joint Genome Institute"/>
            <consortium name="Mycorrhizal Genomics Consortium"/>
            <person name="Kohler A."/>
            <person name="Kuo A."/>
            <person name="Nagy L.G."/>
            <person name="Floudas D."/>
            <person name="Copeland A."/>
            <person name="Barry K.W."/>
            <person name="Cichocki N."/>
            <person name="Veneault-Fourrey C."/>
            <person name="LaButti K."/>
            <person name="Lindquist E.A."/>
            <person name="Lipzen A."/>
            <person name="Lundell T."/>
            <person name="Morin E."/>
            <person name="Murat C."/>
            <person name="Riley R."/>
            <person name="Ohm R."/>
            <person name="Sun H."/>
            <person name="Tunlid A."/>
            <person name="Henrissat B."/>
            <person name="Grigoriev I.V."/>
            <person name="Hibbett D.S."/>
            <person name="Martin F."/>
        </authorList>
    </citation>
    <scope>NUCLEOTIDE SEQUENCE [LARGE SCALE GENOMIC DNA]</scope>
    <source>
        <strain evidence="2 3">SS14</strain>
    </source>
</reference>
<dbReference type="EMBL" id="KN837099">
    <property type="protein sequence ID" value="KIJ48086.1"/>
    <property type="molecule type" value="Genomic_DNA"/>
</dbReference>
<organism evidence="2 3">
    <name type="scientific">Sphaerobolus stellatus (strain SS14)</name>
    <dbReference type="NCBI Taxonomy" id="990650"/>
    <lineage>
        <taxon>Eukaryota</taxon>
        <taxon>Fungi</taxon>
        <taxon>Dikarya</taxon>
        <taxon>Basidiomycota</taxon>
        <taxon>Agaricomycotina</taxon>
        <taxon>Agaricomycetes</taxon>
        <taxon>Phallomycetidae</taxon>
        <taxon>Geastrales</taxon>
        <taxon>Sphaerobolaceae</taxon>
        <taxon>Sphaerobolus</taxon>
    </lineage>
</organism>
<dbReference type="HOGENOM" id="CLU_290731_0_0_1"/>
<feature type="region of interest" description="Disordered" evidence="1">
    <location>
        <begin position="1"/>
        <end position="47"/>
    </location>
</feature>
<evidence type="ECO:0008006" key="4">
    <source>
        <dbReference type="Google" id="ProtNLM"/>
    </source>
</evidence>
<evidence type="ECO:0000313" key="2">
    <source>
        <dbReference type="EMBL" id="KIJ48086.1"/>
    </source>
</evidence>
<name>A0A0C9W642_SPHS4</name>